<proteinExistence type="predicted"/>
<keyword evidence="1" id="KW-0812">Transmembrane</keyword>
<comment type="caution">
    <text evidence="2">The sequence shown here is derived from an EMBL/GenBank/DDBJ whole genome shotgun (WGS) entry which is preliminary data.</text>
</comment>
<protein>
    <submittedName>
        <fullName evidence="2">Uncharacterized protein</fullName>
    </submittedName>
</protein>
<organism evidence="2 3">
    <name type="scientific">Nocardiopsis rhodophaea</name>
    <dbReference type="NCBI Taxonomy" id="280238"/>
    <lineage>
        <taxon>Bacteria</taxon>
        <taxon>Bacillati</taxon>
        <taxon>Actinomycetota</taxon>
        <taxon>Actinomycetes</taxon>
        <taxon>Streptosporangiales</taxon>
        <taxon>Nocardiopsidaceae</taxon>
        <taxon>Nocardiopsis</taxon>
    </lineage>
</organism>
<gene>
    <name evidence="2" type="ORF">GCM10009799_27070</name>
</gene>
<evidence type="ECO:0000313" key="3">
    <source>
        <dbReference type="Proteomes" id="UP001501585"/>
    </source>
</evidence>
<keyword evidence="3" id="KW-1185">Reference proteome</keyword>
<keyword evidence="1" id="KW-1133">Transmembrane helix</keyword>
<accession>A0ABN2T5K4</accession>
<sequence length="55" mass="5648">MDLVVAGAGILQLVPGVSGLYFVGAKKPVPRWLLIAIAVVALVLVVAMGAAGYLW</sequence>
<reference evidence="2 3" key="1">
    <citation type="journal article" date="2019" name="Int. J. Syst. Evol. Microbiol.">
        <title>The Global Catalogue of Microorganisms (GCM) 10K type strain sequencing project: providing services to taxonomists for standard genome sequencing and annotation.</title>
        <authorList>
            <consortium name="The Broad Institute Genomics Platform"/>
            <consortium name="The Broad Institute Genome Sequencing Center for Infectious Disease"/>
            <person name="Wu L."/>
            <person name="Ma J."/>
        </authorList>
    </citation>
    <scope>NUCLEOTIDE SEQUENCE [LARGE SCALE GENOMIC DNA]</scope>
    <source>
        <strain evidence="2 3">JCM 15313</strain>
    </source>
</reference>
<evidence type="ECO:0000313" key="2">
    <source>
        <dbReference type="EMBL" id="GAA1998637.1"/>
    </source>
</evidence>
<dbReference type="RefSeq" id="WP_344101949.1">
    <property type="nucleotide sequence ID" value="NZ_BAAAPC010000010.1"/>
</dbReference>
<feature type="transmembrane region" description="Helical" evidence="1">
    <location>
        <begin position="29"/>
        <end position="54"/>
    </location>
</feature>
<keyword evidence="1" id="KW-0472">Membrane</keyword>
<name>A0ABN2T5K4_9ACTN</name>
<dbReference type="EMBL" id="BAAAPC010000010">
    <property type="protein sequence ID" value="GAA1998637.1"/>
    <property type="molecule type" value="Genomic_DNA"/>
</dbReference>
<dbReference type="Proteomes" id="UP001501585">
    <property type="component" value="Unassembled WGS sequence"/>
</dbReference>
<evidence type="ECO:0000256" key="1">
    <source>
        <dbReference type="SAM" id="Phobius"/>
    </source>
</evidence>